<dbReference type="PANTHER" id="PTHR19865">
    <property type="entry name" value="U3 SMALL NUCLEOLAR RNA INTERACTING PROTEIN 2"/>
    <property type="match status" value="1"/>
</dbReference>
<feature type="compositionally biased region" description="Basic and acidic residues" evidence="6">
    <location>
        <begin position="66"/>
        <end position="76"/>
    </location>
</feature>
<reference evidence="7 8" key="1">
    <citation type="submission" date="2021-08" db="EMBL/GenBank/DDBJ databases">
        <title>WGS assembly of Ceratopteris richardii.</title>
        <authorList>
            <person name="Marchant D.B."/>
            <person name="Chen G."/>
            <person name="Jenkins J."/>
            <person name="Shu S."/>
            <person name="Leebens-Mack J."/>
            <person name="Grimwood J."/>
            <person name="Schmutz J."/>
            <person name="Soltis P."/>
            <person name="Soltis D."/>
            <person name="Chen Z.-H."/>
        </authorList>
    </citation>
    <scope>NUCLEOTIDE SEQUENCE [LARGE SCALE GENOMIC DNA]</scope>
    <source>
        <strain evidence="7">Whitten #5841</strain>
        <tissue evidence="7">Leaf</tissue>
    </source>
</reference>
<evidence type="ECO:0000313" key="8">
    <source>
        <dbReference type="Proteomes" id="UP000825935"/>
    </source>
</evidence>
<dbReference type="InterPro" id="IPR020472">
    <property type="entry name" value="WD40_PAC1"/>
</dbReference>
<dbReference type="EMBL" id="CM035428">
    <property type="protein sequence ID" value="KAH7301496.1"/>
    <property type="molecule type" value="Genomic_DNA"/>
</dbReference>
<dbReference type="PRINTS" id="PR00320">
    <property type="entry name" value="GPROTEINBRPT"/>
</dbReference>
<dbReference type="PROSITE" id="PS50082">
    <property type="entry name" value="WD_REPEATS_2"/>
    <property type="match status" value="5"/>
</dbReference>
<dbReference type="Gene3D" id="2.130.10.10">
    <property type="entry name" value="YVTN repeat-like/Quinoprotein amine dehydrogenase"/>
    <property type="match status" value="1"/>
</dbReference>
<evidence type="ECO:0000256" key="6">
    <source>
        <dbReference type="SAM" id="MobiDB-lite"/>
    </source>
</evidence>
<comment type="subcellular location">
    <subcellularLocation>
        <location evidence="1">Nucleus</location>
    </subcellularLocation>
</comment>
<gene>
    <name evidence="7" type="ORF">KP509_23G029700</name>
</gene>
<dbReference type="InterPro" id="IPR039241">
    <property type="entry name" value="Rrp9-like"/>
</dbReference>
<evidence type="ECO:0000256" key="3">
    <source>
        <dbReference type="ARBA" id="ARBA00022737"/>
    </source>
</evidence>
<feature type="repeat" description="WD" evidence="5">
    <location>
        <begin position="242"/>
        <end position="273"/>
    </location>
</feature>
<dbReference type="InterPro" id="IPR019775">
    <property type="entry name" value="WD40_repeat_CS"/>
</dbReference>
<accession>A0A8T2RYA1</accession>
<dbReference type="SMART" id="SM00320">
    <property type="entry name" value="WD40"/>
    <property type="match status" value="7"/>
</dbReference>
<dbReference type="PANTHER" id="PTHR19865:SF0">
    <property type="entry name" value="U3 SMALL NUCLEOLAR RNA-INTERACTING PROTEIN 2"/>
    <property type="match status" value="1"/>
</dbReference>
<feature type="compositionally biased region" description="Acidic residues" evidence="6">
    <location>
        <begin position="109"/>
        <end position="118"/>
    </location>
</feature>
<feature type="compositionally biased region" description="Acidic residues" evidence="6">
    <location>
        <begin position="39"/>
        <end position="65"/>
    </location>
</feature>
<protein>
    <recommendedName>
        <fullName evidence="9">U3 snoRNP-associated protein-like EMB2271</fullName>
    </recommendedName>
</protein>
<dbReference type="Pfam" id="PF00400">
    <property type="entry name" value="WD40"/>
    <property type="match status" value="6"/>
</dbReference>
<dbReference type="OMA" id="CSLRIWK"/>
<dbReference type="PROSITE" id="PS00678">
    <property type="entry name" value="WD_REPEATS_1"/>
    <property type="match status" value="1"/>
</dbReference>
<comment type="caution">
    <text evidence="7">The sequence shown here is derived from an EMBL/GenBank/DDBJ whole genome shotgun (WGS) entry which is preliminary data.</text>
</comment>
<dbReference type="OrthoDB" id="189968at2759"/>
<feature type="repeat" description="WD" evidence="5">
    <location>
        <begin position="274"/>
        <end position="315"/>
    </location>
</feature>
<feature type="repeat" description="WD" evidence="5">
    <location>
        <begin position="316"/>
        <end position="356"/>
    </location>
</feature>
<sequence length="544" mass="59963">MPNRRKLSRPGSNAGAPRRAPLKGGGGGARKKQKRATEEDGFFEAVSDDEELVSSEEDRDYDEQEEGHGGEKSLGEREEDTETADEKRLRAAKAYLEEIRASTQKFEEDGRDDLDVDDEEHKKNDLGARDSLVADLLQQAQLEESGRVQRKLASRIVKPDVPTYGKKVGRRHRQTVTAVALSADDLKGFSASKDGLIVHWDVETGTSENYIWPNDDVLSSLNKLKSGPKGKPKRGSKHTLCLAVSSDGRYLVSGGLDRMIHLWDTRTREHLQAFPGHRGAVSSVVFRQGTQQMMSASYDRSIKLWSAEDRSYIDTLFGHQSEVLTLDCLRQERILSVGRDRTIRLWKVPDETQLVFRGHAASMECCCFINNAEFLSGADDGSVSLWNFMKKKPITVIRDAHGVINEYQAGYTMPGISSLDSGNSSFADGDVCHGNGNLNHESIVQPQKLVGVESWVASIAVCRGSDLAASGAGDGKICLWALDDDNRNLRLLHTLPTIGFVNSLAFAKSGQFLIAGVGQEPRLGRWGRNPHAKNGVILHDLIPS</sequence>
<keyword evidence="2 5" id="KW-0853">WD repeat</keyword>
<name>A0A8T2RYA1_CERRI</name>
<evidence type="ECO:0000256" key="2">
    <source>
        <dbReference type="ARBA" id="ARBA00022574"/>
    </source>
</evidence>
<dbReference type="Proteomes" id="UP000825935">
    <property type="component" value="Chromosome 23"/>
</dbReference>
<dbReference type="CDD" id="cd00200">
    <property type="entry name" value="WD40"/>
    <property type="match status" value="1"/>
</dbReference>
<dbReference type="InterPro" id="IPR015943">
    <property type="entry name" value="WD40/YVTN_repeat-like_dom_sf"/>
</dbReference>
<evidence type="ECO:0000256" key="4">
    <source>
        <dbReference type="ARBA" id="ARBA00023242"/>
    </source>
</evidence>
<dbReference type="SUPFAM" id="SSF50978">
    <property type="entry name" value="WD40 repeat-like"/>
    <property type="match status" value="1"/>
</dbReference>
<dbReference type="PROSITE" id="PS50294">
    <property type="entry name" value="WD_REPEATS_REGION"/>
    <property type="match status" value="1"/>
</dbReference>
<feature type="repeat" description="WD" evidence="5">
    <location>
        <begin position="169"/>
        <end position="210"/>
    </location>
</feature>
<evidence type="ECO:0000256" key="1">
    <source>
        <dbReference type="ARBA" id="ARBA00004123"/>
    </source>
</evidence>
<dbReference type="InterPro" id="IPR001680">
    <property type="entry name" value="WD40_rpt"/>
</dbReference>
<dbReference type="GO" id="GO:0034511">
    <property type="term" value="F:U3 snoRNA binding"/>
    <property type="evidence" value="ECO:0007669"/>
    <property type="project" value="InterPro"/>
</dbReference>
<keyword evidence="3" id="KW-0677">Repeat</keyword>
<dbReference type="AlphaFoldDB" id="A0A8T2RYA1"/>
<dbReference type="GO" id="GO:0032040">
    <property type="term" value="C:small-subunit processome"/>
    <property type="evidence" value="ECO:0007669"/>
    <property type="project" value="TreeGrafter"/>
</dbReference>
<feature type="compositionally biased region" description="Basic and acidic residues" evidence="6">
    <location>
        <begin position="84"/>
        <end position="108"/>
    </location>
</feature>
<evidence type="ECO:0008006" key="9">
    <source>
        <dbReference type="Google" id="ProtNLM"/>
    </source>
</evidence>
<proteinExistence type="predicted"/>
<feature type="region of interest" description="Disordered" evidence="6">
    <location>
        <begin position="1"/>
        <end position="127"/>
    </location>
</feature>
<organism evidence="7 8">
    <name type="scientific">Ceratopteris richardii</name>
    <name type="common">Triangle waterfern</name>
    <dbReference type="NCBI Taxonomy" id="49495"/>
    <lineage>
        <taxon>Eukaryota</taxon>
        <taxon>Viridiplantae</taxon>
        <taxon>Streptophyta</taxon>
        <taxon>Embryophyta</taxon>
        <taxon>Tracheophyta</taxon>
        <taxon>Polypodiopsida</taxon>
        <taxon>Polypodiidae</taxon>
        <taxon>Polypodiales</taxon>
        <taxon>Pteridineae</taxon>
        <taxon>Pteridaceae</taxon>
        <taxon>Parkerioideae</taxon>
        <taxon>Ceratopteris</taxon>
    </lineage>
</organism>
<dbReference type="InterPro" id="IPR036322">
    <property type="entry name" value="WD40_repeat_dom_sf"/>
</dbReference>
<feature type="repeat" description="WD" evidence="5">
    <location>
        <begin position="356"/>
        <end position="396"/>
    </location>
</feature>
<evidence type="ECO:0000313" key="7">
    <source>
        <dbReference type="EMBL" id="KAH7301496.1"/>
    </source>
</evidence>
<keyword evidence="8" id="KW-1185">Reference proteome</keyword>
<evidence type="ECO:0000256" key="5">
    <source>
        <dbReference type="PROSITE-ProRule" id="PRU00221"/>
    </source>
</evidence>
<keyword evidence="4" id="KW-0539">Nucleus</keyword>